<evidence type="ECO:0000313" key="13">
    <source>
        <dbReference type="Proteomes" id="UP000824209"/>
    </source>
</evidence>
<evidence type="ECO:0000256" key="3">
    <source>
        <dbReference type="ARBA" id="ARBA00022679"/>
    </source>
</evidence>
<dbReference type="Pfam" id="PF03255">
    <property type="entry name" value="ACCA"/>
    <property type="match status" value="1"/>
</dbReference>
<name>A0A9D2S045_9FIRM</name>
<reference evidence="12" key="1">
    <citation type="journal article" date="2021" name="PeerJ">
        <title>Extensive microbial diversity within the chicken gut microbiome revealed by metagenomics and culture.</title>
        <authorList>
            <person name="Gilroy R."/>
            <person name="Ravi A."/>
            <person name="Getino M."/>
            <person name="Pursley I."/>
            <person name="Horton D.L."/>
            <person name="Alikhan N.F."/>
            <person name="Baker D."/>
            <person name="Gharbi K."/>
            <person name="Hall N."/>
            <person name="Watson M."/>
            <person name="Adriaenssens E.M."/>
            <person name="Foster-Nyarko E."/>
            <person name="Jarju S."/>
            <person name="Secka A."/>
            <person name="Antonio M."/>
            <person name="Oren A."/>
            <person name="Chaudhuri R.R."/>
            <person name="La Ragione R."/>
            <person name="Hildebrand F."/>
            <person name="Pallen M.J."/>
        </authorList>
    </citation>
    <scope>NUCLEOTIDE SEQUENCE</scope>
    <source>
        <strain evidence="12">ChiBcec8-14828</strain>
    </source>
</reference>
<dbReference type="InterPro" id="IPR011763">
    <property type="entry name" value="COA_CT_C"/>
</dbReference>
<dbReference type="GO" id="GO:0005524">
    <property type="term" value="F:ATP binding"/>
    <property type="evidence" value="ECO:0007669"/>
    <property type="project" value="UniProtKB-KW"/>
</dbReference>
<evidence type="ECO:0000256" key="1">
    <source>
        <dbReference type="ARBA" id="ARBA00004956"/>
    </source>
</evidence>
<comment type="similarity">
    <text evidence="10">Belongs to the AccA family.</text>
</comment>
<comment type="function">
    <text evidence="10">Component of the acetyl coenzyme A carboxylase (ACC) complex. First, biotin carboxylase catalyzes the carboxylation of biotin on its carrier protein (BCCP) and then the CO(2) group is transferred by the carboxyltransferase to acetyl-CoA to form malonyl-CoA.</text>
</comment>
<evidence type="ECO:0000256" key="10">
    <source>
        <dbReference type="HAMAP-Rule" id="MF_00823"/>
    </source>
</evidence>
<dbReference type="PRINTS" id="PR01069">
    <property type="entry name" value="ACCCTRFRASEA"/>
</dbReference>
<evidence type="ECO:0000256" key="6">
    <source>
        <dbReference type="ARBA" id="ARBA00022840"/>
    </source>
</evidence>
<dbReference type="InterPro" id="IPR001095">
    <property type="entry name" value="Acetyl_CoA_COase_a_su"/>
</dbReference>
<evidence type="ECO:0000256" key="5">
    <source>
        <dbReference type="ARBA" id="ARBA00022832"/>
    </source>
</evidence>
<comment type="catalytic activity">
    <reaction evidence="9 10">
        <text>N(6)-carboxybiotinyl-L-lysyl-[protein] + acetyl-CoA = N(6)-biotinyl-L-lysyl-[protein] + malonyl-CoA</text>
        <dbReference type="Rhea" id="RHEA:54728"/>
        <dbReference type="Rhea" id="RHEA-COMP:10505"/>
        <dbReference type="Rhea" id="RHEA-COMP:10506"/>
        <dbReference type="ChEBI" id="CHEBI:57288"/>
        <dbReference type="ChEBI" id="CHEBI:57384"/>
        <dbReference type="ChEBI" id="CHEBI:83144"/>
        <dbReference type="ChEBI" id="CHEBI:83145"/>
        <dbReference type="EC" id="2.1.3.15"/>
    </reaction>
</comment>
<dbReference type="NCBIfam" id="NF041504">
    <property type="entry name" value="AccA_sub"/>
    <property type="match status" value="1"/>
</dbReference>
<feature type="domain" description="CoA carboxyltransferase C-terminal" evidence="11">
    <location>
        <begin position="1"/>
        <end position="255"/>
    </location>
</feature>
<keyword evidence="6 10" id="KW-0067">ATP-binding</keyword>
<dbReference type="GO" id="GO:0016743">
    <property type="term" value="F:carboxyl- or carbamoyltransferase activity"/>
    <property type="evidence" value="ECO:0007669"/>
    <property type="project" value="UniProtKB-UniRule"/>
</dbReference>
<dbReference type="SUPFAM" id="SSF52096">
    <property type="entry name" value="ClpP/crotonase"/>
    <property type="match status" value="1"/>
</dbReference>
<dbReference type="GO" id="GO:0009317">
    <property type="term" value="C:acetyl-CoA carboxylase complex"/>
    <property type="evidence" value="ECO:0007669"/>
    <property type="project" value="InterPro"/>
</dbReference>
<dbReference type="NCBIfam" id="TIGR00513">
    <property type="entry name" value="accA"/>
    <property type="match status" value="1"/>
</dbReference>
<evidence type="ECO:0000256" key="4">
    <source>
        <dbReference type="ARBA" id="ARBA00022741"/>
    </source>
</evidence>
<dbReference type="Proteomes" id="UP000824209">
    <property type="component" value="Unassembled WGS sequence"/>
</dbReference>
<keyword evidence="7 10" id="KW-0443">Lipid metabolism</keyword>
<dbReference type="GO" id="GO:0003989">
    <property type="term" value="F:acetyl-CoA carboxylase activity"/>
    <property type="evidence" value="ECO:0007669"/>
    <property type="project" value="InterPro"/>
</dbReference>
<evidence type="ECO:0000259" key="11">
    <source>
        <dbReference type="PROSITE" id="PS50989"/>
    </source>
</evidence>
<dbReference type="InterPro" id="IPR029045">
    <property type="entry name" value="ClpP/crotonase-like_dom_sf"/>
</dbReference>
<comment type="pathway">
    <text evidence="1 10">Lipid metabolism; malonyl-CoA biosynthesis; malonyl-CoA from acetyl-CoA: step 1/1.</text>
</comment>
<keyword evidence="12" id="KW-0436">Ligase</keyword>
<keyword evidence="2 10" id="KW-0444">Lipid biosynthesis</keyword>
<dbReference type="Gene3D" id="3.90.226.10">
    <property type="entry name" value="2-enoyl-CoA Hydratase, Chain A, domain 1"/>
    <property type="match status" value="1"/>
</dbReference>
<dbReference type="EC" id="2.1.3.15" evidence="10"/>
<dbReference type="AlphaFoldDB" id="A0A9D2S045"/>
<organism evidence="12 13">
    <name type="scientific">Candidatus Ruthenibacterium avium</name>
    <dbReference type="NCBI Taxonomy" id="2838751"/>
    <lineage>
        <taxon>Bacteria</taxon>
        <taxon>Bacillati</taxon>
        <taxon>Bacillota</taxon>
        <taxon>Clostridia</taxon>
        <taxon>Eubacteriales</taxon>
        <taxon>Oscillospiraceae</taxon>
        <taxon>Ruthenibacterium</taxon>
    </lineage>
</organism>
<dbReference type="PANTHER" id="PTHR42853:SF3">
    <property type="entry name" value="ACETYL-COENZYME A CARBOXYLASE CARBOXYL TRANSFERASE SUBUNIT ALPHA, CHLOROPLASTIC"/>
    <property type="match status" value="1"/>
</dbReference>
<accession>A0A9D2S045</accession>
<evidence type="ECO:0000256" key="9">
    <source>
        <dbReference type="ARBA" id="ARBA00049152"/>
    </source>
</evidence>
<dbReference type="NCBIfam" id="NF004344">
    <property type="entry name" value="PRK05724.1"/>
    <property type="match status" value="1"/>
</dbReference>
<proteinExistence type="inferred from homology"/>
<dbReference type="GO" id="GO:2001295">
    <property type="term" value="P:malonyl-CoA biosynthetic process"/>
    <property type="evidence" value="ECO:0007669"/>
    <property type="project" value="UniProtKB-UniRule"/>
</dbReference>
<keyword evidence="10" id="KW-0963">Cytoplasm</keyword>
<gene>
    <name evidence="10" type="primary">accA</name>
    <name evidence="12" type="ORF">H9943_01845</name>
</gene>
<comment type="subunit">
    <text evidence="10">Acetyl-CoA carboxylase is a heterohexamer composed of biotin carboxyl carrier protein (AccB), biotin carboxylase (AccC) and two subunits each of ACCase subunit alpha (AccA) and ACCase subunit beta (AccD).</text>
</comment>
<keyword evidence="4 10" id="KW-0547">Nucleotide-binding</keyword>
<dbReference type="EMBL" id="DWYA01000020">
    <property type="protein sequence ID" value="HJB39122.1"/>
    <property type="molecule type" value="Genomic_DNA"/>
</dbReference>
<keyword evidence="5 10" id="KW-0276">Fatty acid metabolism</keyword>
<reference evidence="12" key="2">
    <citation type="submission" date="2021-04" db="EMBL/GenBank/DDBJ databases">
        <authorList>
            <person name="Gilroy R."/>
        </authorList>
    </citation>
    <scope>NUCLEOTIDE SEQUENCE</scope>
    <source>
        <strain evidence="12">ChiBcec8-14828</strain>
    </source>
</reference>
<protein>
    <recommendedName>
        <fullName evidence="10">Acetyl-coenzyme A carboxylase carboxyl transferase subunit alpha</fullName>
        <shortName evidence="10">ACCase subunit alpha</shortName>
        <shortName evidence="10">Acetyl-CoA carboxylase carboxyltransferase subunit alpha</shortName>
        <ecNumber evidence="10">2.1.3.15</ecNumber>
    </recommendedName>
</protein>
<comment type="subcellular location">
    <subcellularLocation>
        <location evidence="10">Cytoplasm</location>
    </subcellularLocation>
</comment>
<comment type="caution">
    <text evidence="12">The sequence shown here is derived from an EMBL/GenBank/DDBJ whole genome shotgun (WGS) entry which is preliminary data.</text>
</comment>
<sequence>MPSAAAAQQGRCIVMEYTAAERVALARRPGRPGTADYIHALFTDFFEQKGDRLCREDASILGGIALFHGRPVTVIGHRKGKNLEENMKCNFGMPSPEGYRKAQRLMRAAEKFQRPIITFVDTPGAYPGLEAEERGQGEAIARCLAVMSELTVPLIAVITGEGGSGGALAIAMGNQVLMLENAVYSVLSPEGFASILWKDSSRSAEACEVMKLTAQDLKELGVVDEIIKEPEQGAHEDPQAMFAAVDEALRRALHVTDRLPSAAAHRYRKFRKMGAAFLQTSGKELP</sequence>
<dbReference type="GO" id="GO:0006633">
    <property type="term" value="P:fatty acid biosynthetic process"/>
    <property type="evidence" value="ECO:0007669"/>
    <property type="project" value="UniProtKB-KW"/>
</dbReference>
<dbReference type="HAMAP" id="MF_00823">
    <property type="entry name" value="AcetylCoA_CT_alpha"/>
    <property type="match status" value="1"/>
</dbReference>
<evidence type="ECO:0000256" key="7">
    <source>
        <dbReference type="ARBA" id="ARBA00023098"/>
    </source>
</evidence>
<evidence type="ECO:0000256" key="8">
    <source>
        <dbReference type="ARBA" id="ARBA00023160"/>
    </source>
</evidence>
<keyword evidence="8 10" id="KW-0275">Fatty acid biosynthesis</keyword>
<dbReference type="PROSITE" id="PS50989">
    <property type="entry name" value="COA_CT_CTER"/>
    <property type="match status" value="1"/>
</dbReference>
<evidence type="ECO:0000313" key="12">
    <source>
        <dbReference type="EMBL" id="HJB39122.1"/>
    </source>
</evidence>
<dbReference type="PANTHER" id="PTHR42853">
    <property type="entry name" value="ACETYL-COENZYME A CARBOXYLASE CARBOXYL TRANSFERASE SUBUNIT ALPHA"/>
    <property type="match status" value="1"/>
</dbReference>
<keyword evidence="3 10" id="KW-0808">Transferase</keyword>
<evidence type="ECO:0000256" key="2">
    <source>
        <dbReference type="ARBA" id="ARBA00022516"/>
    </source>
</evidence>